<dbReference type="PANTHER" id="PTHR11706">
    <property type="entry name" value="SOLUTE CARRIER PROTEIN FAMILY 11 MEMBER"/>
    <property type="match status" value="1"/>
</dbReference>
<dbReference type="GO" id="GO:0034755">
    <property type="term" value="P:iron ion transmembrane transport"/>
    <property type="evidence" value="ECO:0007669"/>
    <property type="project" value="TreeGrafter"/>
</dbReference>
<feature type="transmembrane region" description="Helical" evidence="6">
    <location>
        <begin position="167"/>
        <end position="189"/>
    </location>
</feature>
<keyword evidence="6" id="KW-1003">Cell membrane</keyword>
<dbReference type="HAMAP" id="MF_00221">
    <property type="entry name" value="NRAMP"/>
    <property type="match status" value="1"/>
</dbReference>
<evidence type="ECO:0000256" key="4">
    <source>
        <dbReference type="ARBA" id="ARBA00022989"/>
    </source>
</evidence>
<evidence type="ECO:0000256" key="1">
    <source>
        <dbReference type="ARBA" id="ARBA00004141"/>
    </source>
</evidence>
<keyword evidence="2 6" id="KW-0813">Transport</keyword>
<dbReference type="PROSITE" id="PS51257">
    <property type="entry name" value="PROKAR_LIPOPROTEIN"/>
    <property type="match status" value="1"/>
</dbReference>
<protein>
    <recommendedName>
        <fullName evidence="6">Divalent metal cation transporter MntH</fullName>
    </recommendedName>
</protein>
<feature type="transmembrane region" description="Helical" evidence="6">
    <location>
        <begin position="123"/>
        <end position="146"/>
    </location>
</feature>
<evidence type="ECO:0000256" key="5">
    <source>
        <dbReference type="ARBA" id="ARBA00023136"/>
    </source>
</evidence>
<dbReference type="PANTHER" id="PTHR11706:SF33">
    <property type="entry name" value="NATURAL RESISTANCE-ASSOCIATED MACROPHAGE PROTEIN 2"/>
    <property type="match status" value="1"/>
</dbReference>
<keyword evidence="5 6" id="KW-0472">Membrane</keyword>
<evidence type="ECO:0000256" key="2">
    <source>
        <dbReference type="ARBA" id="ARBA00022448"/>
    </source>
</evidence>
<evidence type="ECO:0000256" key="6">
    <source>
        <dbReference type="HAMAP-Rule" id="MF_00221"/>
    </source>
</evidence>
<reference evidence="8" key="1">
    <citation type="journal article" date="2013" name="Genome Announc.">
        <title>Draft Genome Sequence of Geobacillus kaustophilus GBlys, a Lysogenic Strain with Bacteriophage phiOH2.</title>
        <authorList>
            <person name="Doi K."/>
            <person name="Mori K."/>
            <person name="Martono H."/>
            <person name="Nagayoshi Y."/>
            <person name="Fujino Y."/>
            <person name="Tashiro K."/>
            <person name="Kuhara S."/>
            <person name="Ohshima T."/>
        </authorList>
    </citation>
    <scope>NUCLEOTIDE SEQUENCE [LARGE SCALE GENOMIC DNA]</scope>
    <source>
        <strain evidence="8">GBlys</strain>
    </source>
</reference>
<comment type="function">
    <text evidence="6">H(+)-stimulated, divalent metal cation uptake system.</text>
</comment>
<dbReference type="GO" id="GO:0005886">
    <property type="term" value="C:plasma membrane"/>
    <property type="evidence" value="ECO:0007669"/>
    <property type="project" value="UniProtKB-SubCell"/>
</dbReference>
<sequence>MYNLFRQHFLCSYIYLILSCRSKFFYPKSFLNAKYLAKTNHEVIIMSENKKKLPLVVEEGWRKKRTQPTLPEVYRSLRIPKTGSWMKKFLAFAGPGYLVAVGYMDPGNWATDIAGGSQFGYTLLSVILLSNLMAILLQALAGKLGIVTGRDLAQACRDHYSKPVAMILWVLCELAIAACDLAEVIGSAIALKLLFGIPLIYGVIITALDVLVVLLLQNKGFRYIETLVIVLILTIGACFVTEIFLSKPDVGGILKGFVPSPEIINNPSMLYIAIGILGATVMPHNLYLHSSIVQTRQYEQTSSGKRQAIKYATWDSTIALFFALFINASILIVSAATFHKAGMKDVAEIEDAYHLLAPLLGTTLGSILFGVALLASGQNSTLTGTLAGQIVMEGFLNIRLPAWLRRLITRLIAIVPAVVVTALYGESGTAQLLILSQVILSLQLSFAVVPLVQFTSDKKKMGEFANPLWLKVLAWMVAMVIISLNAYLLFQTFFG</sequence>
<feature type="transmembrane region" description="Helical" evidence="6">
    <location>
        <begin position="309"/>
        <end position="332"/>
    </location>
</feature>
<dbReference type="AlphaFoldDB" id="U2X8D7"/>
<evidence type="ECO:0000256" key="3">
    <source>
        <dbReference type="ARBA" id="ARBA00022692"/>
    </source>
</evidence>
<feature type="transmembrane region" description="Helical" evidence="6">
    <location>
        <begin position="85"/>
        <end position="103"/>
    </location>
</feature>
<dbReference type="InterPro" id="IPR001046">
    <property type="entry name" value="NRAMP_fam"/>
</dbReference>
<name>U2X8D7_GEOKU</name>
<keyword evidence="6" id="KW-0769">Symport</keyword>
<dbReference type="NCBIfam" id="TIGR01197">
    <property type="entry name" value="nramp"/>
    <property type="match status" value="1"/>
</dbReference>
<dbReference type="PRINTS" id="PR00447">
    <property type="entry name" value="NATRESASSCMP"/>
</dbReference>
<dbReference type="GO" id="GO:0015086">
    <property type="term" value="F:cadmium ion transmembrane transporter activity"/>
    <property type="evidence" value="ECO:0007669"/>
    <property type="project" value="TreeGrafter"/>
</dbReference>
<dbReference type="Proteomes" id="UP000016424">
    <property type="component" value="Unassembled WGS sequence"/>
</dbReference>
<feature type="transmembrane region" description="Helical" evidence="6">
    <location>
        <begin position="195"/>
        <end position="216"/>
    </location>
</feature>
<feature type="transmembrane region" description="Helical" evidence="6">
    <location>
        <begin position="223"/>
        <end position="245"/>
    </location>
</feature>
<evidence type="ECO:0000313" key="7">
    <source>
        <dbReference type="EMBL" id="GAD15225.1"/>
    </source>
</evidence>
<accession>U2X8D7</accession>
<organism evidence="7 8">
    <name type="scientific">Geobacillus kaustophilus GBlys</name>
    <dbReference type="NCBI Taxonomy" id="1337888"/>
    <lineage>
        <taxon>Bacteria</taxon>
        <taxon>Bacillati</taxon>
        <taxon>Bacillota</taxon>
        <taxon>Bacilli</taxon>
        <taxon>Bacillales</taxon>
        <taxon>Anoxybacillaceae</taxon>
        <taxon>Geobacillus</taxon>
        <taxon>Geobacillus thermoleovorans group</taxon>
    </lineage>
</organism>
<dbReference type="Pfam" id="PF01566">
    <property type="entry name" value="Nramp"/>
    <property type="match status" value="1"/>
</dbReference>
<dbReference type="NCBIfam" id="NF037982">
    <property type="entry name" value="Nramp_1"/>
    <property type="match status" value="1"/>
</dbReference>
<comment type="caution">
    <text evidence="7">The sequence shown here is derived from an EMBL/GenBank/DDBJ whole genome shotgun (WGS) entry which is preliminary data.</text>
</comment>
<dbReference type="NCBIfam" id="NF001923">
    <property type="entry name" value="PRK00701.1"/>
    <property type="match status" value="1"/>
</dbReference>
<feature type="transmembrane region" description="Helical" evidence="6">
    <location>
        <begin position="472"/>
        <end position="490"/>
    </location>
</feature>
<keyword evidence="3 6" id="KW-0812">Transmembrane</keyword>
<comment type="similarity">
    <text evidence="6">Belongs to the NRAMP family.</text>
</comment>
<gene>
    <name evidence="6" type="primary">mntH</name>
    <name evidence="7" type="ORF">GBL_3442</name>
</gene>
<feature type="transmembrane region" description="Helical" evidence="6">
    <location>
        <begin position="407"/>
        <end position="424"/>
    </location>
</feature>
<keyword evidence="6" id="KW-0406">Ion transport</keyword>
<dbReference type="GO" id="GO:0046872">
    <property type="term" value="F:metal ion binding"/>
    <property type="evidence" value="ECO:0007669"/>
    <property type="project" value="UniProtKB-UniRule"/>
</dbReference>
<feature type="transmembrane region" description="Helical" evidence="6">
    <location>
        <begin position="352"/>
        <end position="375"/>
    </location>
</feature>
<evidence type="ECO:0000313" key="8">
    <source>
        <dbReference type="Proteomes" id="UP000016424"/>
    </source>
</evidence>
<dbReference type="EMBL" id="BASG01000060">
    <property type="protein sequence ID" value="GAD15225.1"/>
    <property type="molecule type" value="Genomic_DNA"/>
</dbReference>
<dbReference type="GO" id="GO:0005384">
    <property type="term" value="F:manganese ion transmembrane transporter activity"/>
    <property type="evidence" value="ECO:0007669"/>
    <property type="project" value="TreeGrafter"/>
</dbReference>
<feature type="transmembrane region" description="Helical" evidence="6">
    <location>
        <begin position="430"/>
        <end position="452"/>
    </location>
</feature>
<proteinExistence type="inferred from homology"/>
<feature type="transmembrane region" description="Helical" evidence="6">
    <location>
        <begin position="269"/>
        <end position="288"/>
    </location>
</feature>
<comment type="subcellular location">
    <subcellularLocation>
        <location evidence="6">Cell membrane</location>
        <topology evidence="6">Multi-pass membrane protein</topology>
    </subcellularLocation>
    <subcellularLocation>
        <location evidence="1">Membrane</location>
        <topology evidence="1">Multi-pass membrane protein</topology>
    </subcellularLocation>
</comment>
<dbReference type="GO" id="GO:0015293">
    <property type="term" value="F:symporter activity"/>
    <property type="evidence" value="ECO:0007669"/>
    <property type="project" value="UniProtKB-UniRule"/>
</dbReference>
<keyword evidence="4 6" id="KW-1133">Transmembrane helix</keyword>